<dbReference type="EMBL" id="GL883116">
    <property type="protein sequence ID" value="EGG04827.1"/>
    <property type="molecule type" value="Genomic_DNA"/>
</dbReference>
<dbReference type="HOGENOM" id="CLU_2197526_0_0_1"/>
<dbReference type="InParanoid" id="F4RS76"/>
<evidence type="ECO:0000313" key="2">
    <source>
        <dbReference type="EMBL" id="EGG04827.1"/>
    </source>
</evidence>
<evidence type="ECO:0000313" key="3">
    <source>
        <dbReference type="Proteomes" id="UP000001072"/>
    </source>
</evidence>
<dbReference type="AlphaFoldDB" id="F4RS76"/>
<dbReference type="VEuPathDB" id="FungiDB:MELLADRAFT_56582"/>
<dbReference type="GeneID" id="18929047"/>
<evidence type="ECO:0000256" key="1">
    <source>
        <dbReference type="SAM" id="MobiDB-lite"/>
    </source>
</evidence>
<dbReference type="Proteomes" id="UP000001072">
    <property type="component" value="Unassembled WGS sequence"/>
</dbReference>
<gene>
    <name evidence="2" type="ORF">MELLADRAFT_56582</name>
</gene>
<dbReference type="RefSeq" id="XP_007411918.1">
    <property type="nucleotide sequence ID" value="XM_007411856.1"/>
</dbReference>
<proteinExistence type="predicted"/>
<feature type="compositionally biased region" description="Acidic residues" evidence="1">
    <location>
        <begin position="16"/>
        <end position="35"/>
    </location>
</feature>
<organism evidence="3">
    <name type="scientific">Melampsora larici-populina (strain 98AG31 / pathotype 3-4-7)</name>
    <name type="common">Poplar leaf rust fungus</name>
    <dbReference type="NCBI Taxonomy" id="747676"/>
    <lineage>
        <taxon>Eukaryota</taxon>
        <taxon>Fungi</taxon>
        <taxon>Dikarya</taxon>
        <taxon>Basidiomycota</taxon>
        <taxon>Pucciniomycotina</taxon>
        <taxon>Pucciniomycetes</taxon>
        <taxon>Pucciniales</taxon>
        <taxon>Melampsoraceae</taxon>
        <taxon>Melampsora</taxon>
    </lineage>
</organism>
<accession>F4RS76</accession>
<reference evidence="3" key="1">
    <citation type="journal article" date="2011" name="Proc. Natl. Acad. Sci. U.S.A.">
        <title>Obligate biotrophy features unraveled by the genomic analysis of rust fungi.</title>
        <authorList>
            <person name="Duplessis S."/>
            <person name="Cuomo C.A."/>
            <person name="Lin Y.-C."/>
            <person name="Aerts A."/>
            <person name="Tisserant E."/>
            <person name="Veneault-Fourrey C."/>
            <person name="Joly D.L."/>
            <person name="Hacquard S."/>
            <person name="Amselem J."/>
            <person name="Cantarel B.L."/>
            <person name="Chiu R."/>
            <person name="Coutinho P.M."/>
            <person name="Feau N."/>
            <person name="Field M."/>
            <person name="Frey P."/>
            <person name="Gelhaye E."/>
            <person name="Goldberg J."/>
            <person name="Grabherr M.G."/>
            <person name="Kodira C.D."/>
            <person name="Kohler A."/>
            <person name="Kuees U."/>
            <person name="Lindquist E.A."/>
            <person name="Lucas S.M."/>
            <person name="Mago R."/>
            <person name="Mauceli E."/>
            <person name="Morin E."/>
            <person name="Murat C."/>
            <person name="Pangilinan J.L."/>
            <person name="Park R."/>
            <person name="Pearson M."/>
            <person name="Quesneville H."/>
            <person name="Rouhier N."/>
            <person name="Sakthikumar S."/>
            <person name="Salamov A.A."/>
            <person name="Schmutz J."/>
            <person name="Selles B."/>
            <person name="Shapiro H."/>
            <person name="Tanguay P."/>
            <person name="Tuskan G.A."/>
            <person name="Henrissat B."/>
            <person name="Van de Peer Y."/>
            <person name="Rouze P."/>
            <person name="Ellis J.G."/>
            <person name="Dodds P.N."/>
            <person name="Schein J.E."/>
            <person name="Zhong S."/>
            <person name="Hamelin R.C."/>
            <person name="Grigoriev I.V."/>
            <person name="Szabo L.J."/>
            <person name="Martin F."/>
        </authorList>
    </citation>
    <scope>NUCLEOTIDE SEQUENCE [LARGE SCALE GENOMIC DNA]</scope>
    <source>
        <strain evidence="3">98AG31 / pathotype 3-4-7</strain>
    </source>
</reference>
<feature type="region of interest" description="Disordered" evidence="1">
    <location>
        <begin position="13"/>
        <end position="35"/>
    </location>
</feature>
<protein>
    <submittedName>
        <fullName evidence="2">Uncharacterized protein</fullName>
    </submittedName>
</protein>
<dbReference type="KEGG" id="mlr:MELLADRAFT_56582"/>
<sequence length="108" mass="12085">MAACGIFPTIGTITKEDEEELPEDQVAEHDLDDLDDSQPQEAIKEAAAPINDEDDWDLADAEDDVIPAVVLEAEVAPTHRRAANDVDFTLRKIDFIIRRITRSAAWRK</sequence>
<name>F4RS76_MELLP</name>
<keyword evidence="3" id="KW-1185">Reference proteome</keyword>